<dbReference type="NCBIfam" id="TIGR00369">
    <property type="entry name" value="unchar_dom_1"/>
    <property type="match status" value="1"/>
</dbReference>
<keyword evidence="2" id="KW-0378">Hydrolase</keyword>
<organism evidence="4 5">
    <name type="scientific">SAR86 cluster bacterium</name>
    <dbReference type="NCBI Taxonomy" id="2030880"/>
    <lineage>
        <taxon>Bacteria</taxon>
        <taxon>Pseudomonadati</taxon>
        <taxon>Pseudomonadota</taxon>
        <taxon>Gammaproteobacteria</taxon>
        <taxon>SAR86 cluster</taxon>
    </lineage>
</organism>
<dbReference type="EMBL" id="JABMOJ010000171">
    <property type="protein sequence ID" value="NQV64648.1"/>
    <property type="molecule type" value="Genomic_DNA"/>
</dbReference>
<dbReference type="InterPro" id="IPR003736">
    <property type="entry name" value="PAAI_dom"/>
</dbReference>
<dbReference type="CDD" id="cd03443">
    <property type="entry name" value="PaaI_thioesterase"/>
    <property type="match status" value="1"/>
</dbReference>
<dbReference type="PANTHER" id="PTHR21660:SF1">
    <property type="entry name" value="ACYL-COENZYME A THIOESTERASE 13"/>
    <property type="match status" value="1"/>
</dbReference>
<dbReference type="GO" id="GO:0047617">
    <property type="term" value="F:fatty acyl-CoA hydrolase activity"/>
    <property type="evidence" value="ECO:0007669"/>
    <property type="project" value="InterPro"/>
</dbReference>
<feature type="domain" description="Thioesterase" evidence="3">
    <location>
        <begin position="51"/>
        <end position="129"/>
    </location>
</feature>
<dbReference type="AlphaFoldDB" id="A0A973A8E4"/>
<dbReference type="PANTHER" id="PTHR21660">
    <property type="entry name" value="THIOESTERASE SUPERFAMILY MEMBER-RELATED"/>
    <property type="match status" value="1"/>
</dbReference>
<evidence type="ECO:0000256" key="2">
    <source>
        <dbReference type="ARBA" id="ARBA00022801"/>
    </source>
</evidence>
<proteinExistence type="inferred from homology"/>
<protein>
    <submittedName>
        <fullName evidence="4">PaaI family thioesterase</fullName>
    </submittedName>
</protein>
<dbReference type="Pfam" id="PF03061">
    <property type="entry name" value="4HBT"/>
    <property type="match status" value="1"/>
</dbReference>
<dbReference type="InterPro" id="IPR039298">
    <property type="entry name" value="ACOT13"/>
</dbReference>
<dbReference type="InterPro" id="IPR029069">
    <property type="entry name" value="HotDog_dom_sf"/>
</dbReference>
<sequence length="143" mass="15599">MPVEPAQDPTYFDHFDEIPFHQYLGLTLVERRDGYARLRLRKTATTPTGIGGSVNGGVIATMIDMATIPAIFTGLRPGTEPAGTADLQVTYMRQAHGDYIDAEAIVIKRGRQLCNIEVSVTDDEGRLCAKGRVLYALRSTAAT</sequence>
<dbReference type="InterPro" id="IPR006683">
    <property type="entry name" value="Thioestr_dom"/>
</dbReference>
<comment type="caution">
    <text evidence="4">The sequence shown here is derived from an EMBL/GenBank/DDBJ whole genome shotgun (WGS) entry which is preliminary data.</text>
</comment>
<evidence type="ECO:0000256" key="1">
    <source>
        <dbReference type="ARBA" id="ARBA00008324"/>
    </source>
</evidence>
<evidence type="ECO:0000313" key="5">
    <source>
        <dbReference type="Proteomes" id="UP000754644"/>
    </source>
</evidence>
<dbReference type="SUPFAM" id="SSF54637">
    <property type="entry name" value="Thioesterase/thiol ester dehydrase-isomerase"/>
    <property type="match status" value="1"/>
</dbReference>
<evidence type="ECO:0000259" key="3">
    <source>
        <dbReference type="Pfam" id="PF03061"/>
    </source>
</evidence>
<dbReference type="Proteomes" id="UP000754644">
    <property type="component" value="Unassembled WGS sequence"/>
</dbReference>
<name>A0A973A8E4_9GAMM</name>
<dbReference type="Gene3D" id="3.10.129.10">
    <property type="entry name" value="Hotdog Thioesterase"/>
    <property type="match status" value="1"/>
</dbReference>
<gene>
    <name evidence="4" type="ORF">HQ497_04710</name>
</gene>
<comment type="similarity">
    <text evidence="1">Belongs to the thioesterase PaaI family.</text>
</comment>
<evidence type="ECO:0000313" key="4">
    <source>
        <dbReference type="EMBL" id="NQV64648.1"/>
    </source>
</evidence>
<reference evidence="4" key="1">
    <citation type="submission" date="2020-05" db="EMBL/GenBank/DDBJ databases">
        <title>Sulfur intermediates as new biogeochemical hubs in an aquatic model microbial ecosystem.</title>
        <authorList>
            <person name="Vigneron A."/>
        </authorList>
    </citation>
    <scope>NUCLEOTIDE SEQUENCE</scope>
    <source>
        <strain evidence="4">Bin.250</strain>
    </source>
</reference>
<accession>A0A973A8E4</accession>